<keyword evidence="2" id="KW-1185">Reference proteome</keyword>
<proteinExistence type="predicted"/>
<evidence type="ECO:0000313" key="2">
    <source>
        <dbReference type="Proteomes" id="UP000603640"/>
    </source>
</evidence>
<comment type="caution">
    <text evidence="1">The sequence shown here is derived from an EMBL/GenBank/DDBJ whole genome shotgun (WGS) entry which is preliminary data.</text>
</comment>
<dbReference type="AlphaFoldDB" id="A0A923N4Q0"/>
<dbReference type="Proteomes" id="UP000603640">
    <property type="component" value="Unassembled WGS sequence"/>
</dbReference>
<name>A0A923N4Q0_9BACT</name>
<protein>
    <submittedName>
        <fullName evidence="1">Uncharacterized protein</fullName>
    </submittedName>
</protein>
<accession>A0A923N4Q0</accession>
<reference evidence="1" key="1">
    <citation type="submission" date="2020-08" db="EMBL/GenBank/DDBJ databases">
        <title>Pontibacter sp. SD6 16S ribosomal RNA gene Genome sequencing and assembly.</title>
        <authorList>
            <person name="Kang M."/>
        </authorList>
    </citation>
    <scope>NUCLEOTIDE SEQUENCE</scope>
    <source>
        <strain evidence="1">SD6</strain>
    </source>
</reference>
<sequence>MAVYRSGNTGNEPVITERVLTAEQEELLDLYIQQLDNYFDELKQAETTEIAIETMHLRRILSGKRK</sequence>
<dbReference type="RefSeq" id="WP_187065432.1">
    <property type="nucleotide sequence ID" value="NZ_JACRVF010000001.1"/>
</dbReference>
<evidence type="ECO:0000313" key="1">
    <source>
        <dbReference type="EMBL" id="MBC5991426.1"/>
    </source>
</evidence>
<organism evidence="1 2">
    <name type="scientific">Pontibacter cellulosilyticus</name>
    <dbReference type="NCBI Taxonomy" id="1720253"/>
    <lineage>
        <taxon>Bacteria</taxon>
        <taxon>Pseudomonadati</taxon>
        <taxon>Bacteroidota</taxon>
        <taxon>Cytophagia</taxon>
        <taxon>Cytophagales</taxon>
        <taxon>Hymenobacteraceae</taxon>
        <taxon>Pontibacter</taxon>
    </lineage>
</organism>
<gene>
    <name evidence="1" type="ORF">H8S84_01095</name>
</gene>
<dbReference type="EMBL" id="JACRVF010000001">
    <property type="protein sequence ID" value="MBC5991426.1"/>
    <property type="molecule type" value="Genomic_DNA"/>
</dbReference>